<feature type="domain" description="ParB-like N-terminal" evidence="2">
    <location>
        <begin position="94"/>
        <end position="185"/>
    </location>
</feature>
<dbReference type="Pfam" id="PF02195">
    <property type="entry name" value="ParB_N"/>
    <property type="match status" value="1"/>
</dbReference>
<dbReference type="SUPFAM" id="SSF110849">
    <property type="entry name" value="ParB/Sulfiredoxin"/>
    <property type="match status" value="1"/>
</dbReference>
<dbReference type="InterPro" id="IPR036086">
    <property type="entry name" value="ParB/Sulfiredoxin_sf"/>
</dbReference>
<dbReference type="InterPro" id="IPR003115">
    <property type="entry name" value="ParB_N"/>
</dbReference>
<dbReference type="Proteomes" id="UP000095342">
    <property type="component" value="Plasmid pAPV6"/>
</dbReference>
<dbReference type="GO" id="GO:0007059">
    <property type="term" value="P:chromosome segregation"/>
    <property type="evidence" value="ECO:0007669"/>
    <property type="project" value="TreeGrafter"/>
</dbReference>
<accession>A0A1D8KD01</accession>
<reference evidence="3 4" key="1">
    <citation type="submission" date="2016-09" db="EMBL/GenBank/DDBJ databases">
        <title>Acidihalobacter prosperus V6 (DSM14174).</title>
        <authorList>
            <person name="Khaleque H.N."/>
            <person name="Ramsay J.P."/>
            <person name="Murphy R.J.T."/>
            <person name="Kaksonen A.H."/>
            <person name="Boxall N.J."/>
            <person name="Watkin E.L.J."/>
        </authorList>
    </citation>
    <scope>NUCLEOTIDE SEQUENCE [LARGE SCALE GENOMIC DNA]</scope>
    <source>
        <strain evidence="3 4">V6</strain>
        <plasmid evidence="4">papv6</plasmid>
    </source>
</reference>
<dbReference type="PANTHER" id="PTHR33375">
    <property type="entry name" value="CHROMOSOME-PARTITIONING PROTEIN PARB-RELATED"/>
    <property type="match status" value="1"/>
</dbReference>
<evidence type="ECO:0000259" key="2">
    <source>
        <dbReference type="SMART" id="SM00470"/>
    </source>
</evidence>
<feature type="region of interest" description="Disordered" evidence="1">
    <location>
        <begin position="1"/>
        <end position="20"/>
    </location>
</feature>
<evidence type="ECO:0000313" key="3">
    <source>
        <dbReference type="EMBL" id="AOV18830.1"/>
    </source>
</evidence>
<dbReference type="EMBL" id="CP017449">
    <property type="protein sequence ID" value="AOV18830.1"/>
    <property type="molecule type" value="Genomic_DNA"/>
</dbReference>
<evidence type="ECO:0000313" key="4">
    <source>
        <dbReference type="Proteomes" id="UP000095342"/>
    </source>
</evidence>
<organism evidence="3 4">
    <name type="scientific">Acidihalobacter aeolianus</name>
    <dbReference type="NCBI Taxonomy" id="2792603"/>
    <lineage>
        <taxon>Bacteria</taxon>
        <taxon>Pseudomonadati</taxon>
        <taxon>Pseudomonadota</taxon>
        <taxon>Gammaproteobacteria</taxon>
        <taxon>Chromatiales</taxon>
        <taxon>Ectothiorhodospiraceae</taxon>
        <taxon>Acidihalobacter</taxon>
    </lineage>
</organism>
<name>A0A1D8KD01_9GAMM</name>
<gene>
    <name evidence="3" type="ORF">BJI67_16460</name>
</gene>
<dbReference type="Gene3D" id="3.90.1530.10">
    <property type="entry name" value="Conserved hypothetical protein from pyrococcus furiosus pfu- 392566-001, ParB domain"/>
    <property type="match status" value="1"/>
</dbReference>
<dbReference type="AlphaFoldDB" id="A0A1D8KD01"/>
<keyword evidence="3" id="KW-0614">Plasmid</keyword>
<dbReference type="KEGG" id="aaeo:BJI67_16460"/>
<dbReference type="GO" id="GO:0005694">
    <property type="term" value="C:chromosome"/>
    <property type="evidence" value="ECO:0007669"/>
    <property type="project" value="TreeGrafter"/>
</dbReference>
<feature type="compositionally biased region" description="Polar residues" evidence="1">
    <location>
        <begin position="265"/>
        <end position="286"/>
    </location>
</feature>
<dbReference type="SMART" id="SM00470">
    <property type="entry name" value="ParB"/>
    <property type="match status" value="1"/>
</dbReference>
<feature type="region of interest" description="Disordered" evidence="1">
    <location>
        <begin position="260"/>
        <end position="287"/>
    </location>
</feature>
<geneLocation type="plasmid" evidence="4">
    <name>papv6</name>
</geneLocation>
<sequence>MTMTDEPSNTPKRGSTRSSIRQAIRGDTKLMGSLGNQIQSISAKNDGKIVRLPADKIKRNPENPRKLPFTEAEIVGWRQAAAGLDDSTDIFSAVVNHVAELYEDDKLKQSKAIALVELAGSISEELLQPPVVYISSERGQQTEYTIHVGERRYLAMLMLGASDIPCILRSAPKDRYRINALAENIQRDELSFPEKIAAMDGICRIWSDAHDGQEMTAEEFSRTFKIVPRQARRYLLILRDRKVYKEIIEGKIVSQAAALERAGGDNQTETTDSPANNKSHPITNNLGRGRRRTKVTLGAVSKPEHARFIIQRLLGNDPDFVVDPDLDWSDIDAVQSTWDRVLKHLLAHARKQ</sequence>
<evidence type="ECO:0000256" key="1">
    <source>
        <dbReference type="SAM" id="MobiDB-lite"/>
    </source>
</evidence>
<keyword evidence="4" id="KW-1185">Reference proteome</keyword>
<dbReference type="InterPro" id="IPR050336">
    <property type="entry name" value="Chromosome_partition/occlusion"/>
</dbReference>
<proteinExistence type="predicted"/>
<dbReference type="PANTHER" id="PTHR33375:SF1">
    <property type="entry name" value="CHROMOSOME-PARTITIONING PROTEIN PARB-RELATED"/>
    <property type="match status" value="1"/>
</dbReference>
<protein>
    <recommendedName>
        <fullName evidence="2">ParB-like N-terminal domain-containing protein</fullName>
    </recommendedName>
</protein>